<protein>
    <recommendedName>
        <fullName evidence="11">Cytochrome b-c1 complex subunit 8</fullName>
    </recommendedName>
    <alternativeName>
        <fullName evidence="11">Complex III subunit 8</fullName>
    </alternativeName>
</protein>
<evidence type="ECO:0000256" key="10">
    <source>
        <dbReference type="ARBA" id="ARBA00023136"/>
    </source>
</evidence>
<evidence type="ECO:0000256" key="6">
    <source>
        <dbReference type="ARBA" id="ARBA00022792"/>
    </source>
</evidence>
<evidence type="ECO:0000256" key="11">
    <source>
        <dbReference type="RuleBase" id="RU368118"/>
    </source>
</evidence>
<gene>
    <name evidence="12" type="ORF">BWQ96_05572</name>
</gene>
<evidence type="ECO:0000256" key="3">
    <source>
        <dbReference type="ARBA" id="ARBA00022448"/>
    </source>
</evidence>
<evidence type="ECO:0000256" key="7">
    <source>
        <dbReference type="ARBA" id="ARBA00022982"/>
    </source>
</evidence>
<dbReference type="GO" id="GO:0005743">
    <property type="term" value="C:mitochondrial inner membrane"/>
    <property type="evidence" value="ECO:0007669"/>
    <property type="project" value="UniProtKB-SubCell"/>
</dbReference>
<comment type="similarity">
    <text evidence="2 11">Belongs to the UQCRQ/QCR8 family.</text>
</comment>
<dbReference type="PANTHER" id="PTHR12119">
    <property type="entry name" value="UBIQUINOL-CYTOCHROME C REDUCTASE COMPLEX UBIQUINONE-BINDING PROTEIN QP-C"/>
    <property type="match status" value="1"/>
</dbReference>
<comment type="subcellular location">
    <subcellularLocation>
        <location evidence="1 11">Mitochondrion inner membrane</location>
        <topology evidence="1 11">Single-pass membrane protein</topology>
    </subcellularLocation>
</comment>
<dbReference type="SUPFAM" id="SSF81508">
    <property type="entry name" value="Ubiquinone-binding protein QP-C of cytochrome bc1 complex (Ubiquinol-cytochrome c reductase)"/>
    <property type="match status" value="1"/>
</dbReference>
<dbReference type="Proteomes" id="UP000247409">
    <property type="component" value="Unassembled WGS sequence"/>
</dbReference>
<dbReference type="EMBL" id="NBIV01000083">
    <property type="protein sequence ID" value="PXF44715.1"/>
    <property type="molecule type" value="Genomic_DNA"/>
</dbReference>
<evidence type="ECO:0000313" key="12">
    <source>
        <dbReference type="EMBL" id="PXF44715.1"/>
    </source>
</evidence>
<dbReference type="Gene3D" id="1.20.5.210">
    <property type="entry name" value="Cytochrome b-c1 complex subunit 8"/>
    <property type="match status" value="1"/>
</dbReference>
<keyword evidence="3 11" id="KW-0813">Transport</keyword>
<comment type="caution">
    <text evidence="12">The sequence shown here is derived from an EMBL/GenBank/DDBJ whole genome shotgun (WGS) entry which is preliminary data.</text>
</comment>
<keyword evidence="8" id="KW-1133">Transmembrane helix</keyword>
<dbReference type="PANTHER" id="PTHR12119:SF2">
    <property type="entry name" value="CYTOCHROME B-C1 COMPLEX SUBUNIT 8"/>
    <property type="match status" value="1"/>
</dbReference>
<evidence type="ECO:0000256" key="2">
    <source>
        <dbReference type="ARBA" id="ARBA00007668"/>
    </source>
</evidence>
<evidence type="ECO:0000256" key="1">
    <source>
        <dbReference type="ARBA" id="ARBA00004434"/>
    </source>
</evidence>
<reference evidence="12 13" key="1">
    <citation type="journal article" date="2018" name="Mol. Biol. Evol.">
        <title>Analysis of the draft genome of the red seaweed Gracilariopsis chorda provides insights into genome size evolution in Rhodophyta.</title>
        <authorList>
            <person name="Lee J."/>
            <person name="Yang E.C."/>
            <person name="Graf L."/>
            <person name="Yang J.H."/>
            <person name="Qiu H."/>
            <person name="Zel Zion U."/>
            <person name="Chan C.X."/>
            <person name="Stephens T.G."/>
            <person name="Weber A.P.M."/>
            <person name="Boo G.H."/>
            <person name="Boo S.M."/>
            <person name="Kim K.M."/>
            <person name="Shin Y."/>
            <person name="Jung M."/>
            <person name="Lee S.J."/>
            <person name="Yim H.S."/>
            <person name="Lee J.H."/>
            <person name="Bhattacharya D."/>
            <person name="Yoon H.S."/>
        </authorList>
    </citation>
    <scope>NUCLEOTIDE SEQUENCE [LARGE SCALE GENOMIC DNA]</scope>
    <source>
        <strain evidence="12 13">SKKU-2015</strain>
        <tissue evidence="12">Whole body</tissue>
    </source>
</reference>
<dbReference type="AlphaFoldDB" id="A0A2V3IRH1"/>
<keyword evidence="5" id="KW-0812">Transmembrane</keyword>
<sequence>MPPKVPPYIRGQIEYFTSPYEQRFFGDIFDAKLMMTKFRRHMKHVRDFAPGVIIFAAVYTWGNSTHERLSREHRY</sequence>
<keyword evidence="6 11" id="KW-0999">Mitochondrion inner membrane</keyword>
<keyword evidence="10" id="KW-0472">Membrane</keyword>
<dbReference type="GO" id="GO:0045275">
    <property type="term" value="C:respiratory chain complex III"/>
    <property type="evidence" value="ECO:0007669"/>
    <property type="project" value="UniProtKB-UniRule"/>
</dbReference>
<evidence type="ECO:0000256" key="9">
    <source>
        <dbReference type="ARBA" id="ARBA00023128"/>
    </source>
</evidence>
<dbReference type="Pfam" id="PF02939">
    <property type="entry name" value="UcrQ"/>
    <property type="match status" value="1"/>
</dbReference>
<evidence type="ECO:0000256" key="8">
    <source>
        <dbReference type="ARBA" id="ARBA00022989"/>
    </source>
</evidence>
<evidence type="ECO:0000256" key="5">
    <source>
        <dbReference type="ARBA" id="ARBA00022692"/>
    </source>
</evidence>
<proteinExistence type="inferred from homology"/>
<evidence type="ECO:0000256" key="4">
    <source>
        <dbReference type="ARBA" id="ARBA00022660"/>
    </source>
</evidence>
<name>A0A2V3IRH1_9FLOR</name>
<dbReference type="InterPro" id="IPR004205">
    <property type="entry name" value="Cyt_bc1_su8"/>
</dbReference>
<keyword evidence="7 11" id="KW-0249">Electron transport</keyword>
<dbReference type="OrthoDB" id="6683853at2759"/>
<keyword evidence="4 11" id="KW-0679">Respiratory chain</keyword>
<keyword evidence="9 11" id="KW-0496">Mitochondrion</keyword>
<comment type="function">
    <text evidence="11">Component of the ubiquinol-cytochrome c oxidoreductase, a multisubunit transmembrane complex that is part of the mitochondrial electron transport chain which drives oxidative phosphorylation. The complex plays an important role in the uptake of multiple carbon sources present in different host niches.</text>
</comment>
<dbReference type="GO" id="GO:0006122">
    <property type="term" value="P:mitochondrial electron transport, ubiquinol to cytochrome c"/>
    <property type="evidence" value="ECO:0007669"/>
    <property type="project" value="UniProtKB-UniRule"/>
</dbReference>
<accession>A0A2V3IRH1</accession>
<organism evidence="12 13">
    <name type="scientific">Gracilariopsis chorda</name>
    <dbReference type="NCBI Taxonomy" id="448386"/>
    <lineage>
        <taxon>Eukaryota</taxon>
        <taxon>Rhodophyta</taxon>
        <taxon>Florideophyceae</taxon>
        <taxon>Rhodymeniophycidae</taxon>
        <taxon>Gracilariales</taxon>
        <taxon>Gracilariaceae</taxon>
        <taxon>Gracilariopsis</taxon>
    </lineage>
</organism>
<dbReference type="InterPro" id="IPR036642">
    <property type="entry name" value="Cyt_bc1_su8_sf"/>
</dbReference>
<evidence type="ECO:0000313" key="13">
    <source>
        <dbReference type="Proteomes" id="UP000247409"/>
    </source>
</evidence>
<dbReference type="STRING" id="448386.A0A2V3IRH1"/>
<keyword evidence="13" id="KW-1185">Reference proteome</keyword>